<proteinExistence type="predicted"/>
<feature type="region of interest" description="Disordered" evidence="1">
    <location>
        <begin position="1"/>
        <end position="35"/>
    </location>
</feature>
<organism evidence="2 3">
    <name type="scientific">Romanomermis culicivorax</name>
    <name type="common">Nematode worm</name>
    <dbReference type="NCBI Taxonomy" id="13658"/>
    <lineage>
        <taxon>Eukaryota</taxon>
        <taxon>Metazoa</taxon>
        <taxon>Ecdysozoa</taxon>
        <taxon>Nematoda</taxon>
        <taxon>Enoplea</taxon>
        <taxon>Dorylaimia</taxon>
        <taxon>Mermithida</taxon>
        <taxon>Mermithoidea</taxon>
        <taxon>Mermithidae</taxon>
        <taxon>Romanomermis</taxon>
    </lineage>
</organism>
<evidence type="ECO:0000313" key="2">
    <source>
        <dbReference type="Proteomes" id="UP000887565"/>
    </source>
</evidence>
<dbReference type="AlphaFoldDB" id="A0A915KDW6"/>
<feature type="compositionally biased region" description="Polar residues" evidence="1">
    <location>
        <begin position="1"/>
        <end position="18"/>
    </location>
</feature>
<dbReference type="Proteomes" id="UP000887565">
    <property type="component" value="Unplaced"/>
</dbReference>
<dbReference type="WBParaSite" id="nRc.2.0.1.t36570-RA">
    <property type="protein sequence ID" value="nRc.2.0.1.t36570-RA"/>
    <property type="gene ID" value="nRc.2.0.1.g36570"/>
</dbReference>
<name>A0A915KDW6_ROMCU</name>
<protein>
    <submittedName>
        <fullName evidence="3">Uncharacterized protein</fullName>
    </submittedName>
</protein>
<reference evidence="3" key="1">
    <citation type="submission" date="2022-11" db="UniProtKB">
        <authorList>
            <consortium name="WormBaseParasite"/>
        </authorList>
    </citation>
    <scope>IDENTIFICATION</scope>
</reference>
<keyword evidence="2" id="KW-1185">Reference proteome</keyword>
<evidence type="ECO:0000256" key="1">
    <source>
        <dbReference type="SAM" id="MobiDB-lite"/>
    </source>
</evidence>
<accession>A0A915KDW6</accession>
<sequence>MQSSRNQPNKQEINQPIRTSAMRPRESTNQSGNQSTNYYIKVQLVPYTCLTWQPQDDSGTNQFLGGLVPDEPTAFVQ</sequence>
<evidence type="ECO:0000313" key="3">
    <source>
        <dbReference type="WBParaSite" id="nRc.2.0.1.t36570-RA"/>
    </source>
</evidence>
<feature type="region of interest" description="Disordered" evidence="1">
    <location>
        <begin position="58"/>
        <end position="77"/>
    </location>
</feature>